<dbReference type="Proteomes" id="UP000290900">
    <property type="component" value="Unassembled WGS sequence"/>
</dbReference>
<dbReference type="PANTHER" id="PTHR42683">
    <property type="entry name" value="ALDEHYDE REDUCTASE"/>
    <property type="match status" value="1"/>
</dbReference>
<keyword evidence="8" id="KW-1185">Reference proteome</keyword>
<dbReference type="SUPFAM" id="SSF51735">
    <property type="entry name" value="NAD(P)-binding Rossmann-fold domains"/>
    <property type="match status" value="1"/>
</dbReference>
<evidence type="ECO:0000256" key="2">
    <source>
        <dbReference type="ARBA" id="ARBA00022723"/>
    </source>
</evidence>
<evidence type="ECO:0000256" key="3">
    <source>
        <dbReference type="ARBA" id="ARBA00022833"/>
    </source>
</evidence>
<evidence type="ECO:0000259" key="6">
    <source>
        <dbReference type="SMART" id="SM00829"/>
    </source>
</evidence>
<dbReference type="InterPro" id="IPR036291">
    <property type="entry name" value="NAD(P)-bd_dom_sf"/>
</dbReference>
<dbReference type="Gene3D" id="3.90.180.10">
    <property type="entry name" value="Medium-chain alcohol dehydrogenases, catalytic domain"/>
    <property type="match status" value="1"/>
</dbReference>
<dbReference type="FunFam" id="3.40.50.720:FF:000022">
    <property type="entry name" value="Cinnamyl alcohol dehydrogenase"/>
    <property type="match status" value="1"/>
</dbReference>
<gene>
    <name evidence="7" type="ORF">BRENAR_LOCUS2883</name>
</gene>
<evidence type="ECO:0000313" key="7">
    <source>
        <dbReference type="EMBL" id="VEU22151.1"/>
    </source>
</evidence>
<dbReference type="InterPro" id="IPR011032">
    <property type="entry name" value="GroES-like_sf"/>
</dbReference>
<dbReference type="EMBL" id="CAACVR010000018">
    <property type="protein sequence ID" value="VEU22151.1"/>
    <property type="molecule type" value="Genomic_DNA"/>
</dbReference>
<dbReference type="AlphaFoldDB" id="A0A448YMM6"/>
<dbReference type="SUPFAM" id="SSF50129">
    <property type="entry name" value="GroES-like"/>
    <property type="match status" value="1"/>
</dbReference>
<dbReference type="OrthoDB" id="1879366at2759"/>
<accession>A0A448YMM6</accession>
<evidence type="ECO:0000256" key="1">
    <source>
        <dbReference type="ARBA" id="ARBA00001947"/>
    </source>
</evidence>
<protein>
    <submittedName>
        <fullName evidence="7">DEKNAAC103121</fullName>
    </submittedName>
</protein>
<keyword evidence="2 5" id="KW-0479">Metal-binding</keyword>
<dbReference type="Pfam" id="PF00107">
    <property type="entry name" value="ADH_zinc_N"/>
    <property type="match status" value="1"/>
</dbReference>
<dbReference type="Pfam" id="PF08240">
    <property type="entry name" value="ADH_N"/>
    <property type="match status" value="1"/>
</dbReference>
<dbReference type="Gene3D" id="3.40.50.720">
    <property type="entry name" value="NAD(P)-binding Rossmann-like Domain"/>
    <property type="match status" value="1"/>
</dbReference>
<name>A0A448YMM6_BRENA</name>
<dbReference type="GO" id="GO:0008270">
    <property type="term" value="F:zinc ion binding"/>
    <property type="evidence" value="ECO:0007669"/>
    <property type="project" value="InterPro"/>
</dbReference>
<evidence type="ECO:0000313" key="8">
    <source>
        <dbReference type="Proteomes" id="UP000290900"/>
    </source>
</evidence>
<dbReference type="STRING" id="13370.A0A448YMM6"/>
<comment type="similarity">
    <text evidence="5">Belongs to the zinc-containing alcohol dehydrogenase family.</text>
</comment>
<dbReference type="InterPro" id="IPR047109">
    <property type="entry name" value="CAD-like"/>
</dbReference>
<dbReference type="InterPro" id="IPR002328">
    <property type="entry name" value="ADH_Zn_CS"/>
</dbReference>
<evidence type="ECO:0000256" key="4">
    <source>
        <dbReference type="ARBA" id="ARBA00023002"/>
    </source>
</evidence>
<feature type="domain" description="Enoyl reductase (ER)" evidence="6">
    <location>
        <begin position="21"/>
        <end position="352"/>
    </location>
</feature>
<dbReference type="InParanoid" id="A0A448YMM6"/>
<dbReference type="PROSITE" id="PS00059">
    <property type="entry name" value="ADH_ZINC"/>
    <property type="match status" value="1"/>
</dbReference>
<dbReference type="SMART" id="SM00829">
    <property type="entry name" value="PKS_ER"/>
    <property type="match status" value="1"/>
</dbReference>
<keyword evidence="4" id="KW-0560">Oxidoreductase</keyword>
<keyword evidence="3 5" id="KW-0862">Zinc</keyword>
<dbReference type="InterPro" id="IPR013149">
    <property type="entry name" value="ADH-like_C"/>
</dbReference>
<reference evidence="7 8" key="1">
    <citation type="submission" date="2018-12" db="EMBL/GenBank/DDBJ databases">
        <authorList>
            <person name="Tiukova I."/>
            <person name="Dainat J."/>
        </authorList>
    </citation>
    <scope>NUCLEOTIDE SEQUENCE [LARGE SCALE GENOMIC DNA]</scope>
</reference>
<dbReference type="InterPro" id="IPR013154">
    <property type="entry name" value="ADH-like_N"/>
</dbReference>
<evidence type="ECO:0000256" key="5">
    <source>
        <dbReference type="RuleBase" id="RU361277"/>
    </source>
</evidence>
<dbReference type="InterPro" id="IPR020843">
    <property type="entry name" value="ER"/>
</dbReference>
<dbReference type="CDD" id="cd05283">
    <property type="entry name" value="CAD1"/>
    <property type="match status" value="1"/>
</dbReference>
<proteinExistence type="inferred from homology"/>
<dbReference type="GO" id="GO:0016616">
    <property type="term" value="F:oxidoreductase activity, acting on the CH-OH group of donors, NAD or NADP as acceptor"/>
    <property type="evidence" value="ECO:0007669"/>
    <property type="project" value="InterPro"/>
</dbReference>
<organism evidence="7 8">
    <name type="scientific">Brettanomyces naardenensis</name>
    <name type="common">Yeast</name>
    <dbReference type="NCBI Taxonomy" id="13370"/>
    <lineage>
        <taxon>Eukaryota</taxon>
        <taxon>Fungi</taxon>
        <taxon>Dikarya</taxon>
        <taxon>Ascomycota</taxon>
        <taxon>Saccharomycotina</taxon>
        <taxon>Pichiomycetes</taxon>
        <taxon>Pichiales</taxon>
        <taxon>Pichiaceae</taxon>
        <taxon>Brettanomyces</taxon>
    </lineage>
</organism>
<sequence length="361" mass="39273">MTEVKEFEAIGVQDYDNWLEPKKFTYKPRAMGPLDVDVKIIACGICGSDIHAASGEWGRPYSPIAVGHEIVGHVVAMGSEVGTRFKLGDRVGVGPQCGSCGHCSRCTNHIENNCRKMVLTYGTPYEDGTGTQGGYASHIRANAKWVFKIPDGMETIHAAPLLCGGMTGFSPLLSAGVKKGTKVGVSGIGGIGHMTILFAKALGAEVTAISRNDKKRDLAKKLGADHYISTSAPDFPEAYYDSLDLIVNTASTFSEGHIKEVMNLLKPRSKFHFITAPPASEKVEIDPAFFLMNDYSIGGSASGGPSEIQYMLNFAAEHEIKPWVETIDINEENVSTAWKRMLDGDVKFRFVLTGYDKYFKD</sequence>
<comment type="cofactor">
    <cofactor evidence="1 5">
        <name>Zn(2+)</name>
        <dbReference type="ChEBI" id="CHEBI:29105"/>
    </cofactor>
</comment>